<proteinExistence type="predicted"/>
<gene>
    <name evidence="2" type="ORF">SCH01S_25_00510</name>
</gene>
<feature type="domain" description="Ribbon-helix-helix protein CopG" evidence="1">
    <location>
        <begin position="2"/>
        <end position="40"/>
    </location>
</feature>
<sequence>MRTIVDIPEEDIRWLDQKAAETGKSRTALVREAVSFYRAEKPKDWIGRGRGYWKDRDDIGDGVDYQRRIREDRGFD</sequence>
<accession>A0A0E9MNS1</accession>
<dbReference type="STRING" id="1219043.SCH01S_25_00510"/>
<dbReference type="InterPro" id="IPR013321">
    <property type="entry name" value="Arc_rbn_hlx_hlx"/>
</dbReference>
<dbReference type="InterPro" id="IPR002145">
    <property type="entry name" value="CopG"/>
</dbReference>
<evidence type="ECO:0000259" key="1">
    <source>
        <dbReference type="Pfam" id="PF01402"/>
    </source>
</evidence>
<protein>
    <recommendedName>
        <fullName evidence="1">Ribbon-helix-helix protein CopG domain-containing protein</fullName>
    </recommendedName>
</protein>
<dbReference type="GO" id="GO:0006355">
    <property type="term" value="P:regulation of DNA-templated transcription"/>
    <property type="evidence" value="ECO:0007669"/>
    <property type="project" value="InterPro"/>
</dbReference>
<dbReference type="Pfam" id="PF01402">
    <property type="entry name" value="RHH_1"/>
    <property type="match status" value="1"/>
</dbReference>
<dbReference type="EMBL" id="BBWU01000025">
    <property type="protein sequence ID" value="GAO39071.1"/>
    <property type="molecule type" value="Genomic_DNA"/>
</dbReference>
<name>A0A0E9MNS1_9SPHN</name>
<comment type="caution">
    <text evidence="2">The sequence shown here is derived from an EMBL/GenBank/DDBJ whole genome shotgun (WGS) entry which is preliminary data.</text>
</comment>
<dbReference type="Gene3D" id="1.10.1220.10">
    <property type="entry name" value="Met repressor-like"/>
    <property type="match status" value="1"/>
</dbReference>
<evidence type="ECO:0000313" key="3">
    <source>
        <dbReference type="Proteomes" id="UP000033202"/>
    </source>
</evidence>
<keyword evidence="3" id="KW-1185">Reference proteome</keyword>
<dbReference type="AlphaFoldDB" id="A0A0E9MNS1"/>
<dbReference type="Proteomes" id="UP000033202">
    <property type="component" value="Unassembled WGS sequence"/>
</dbReference>
<evidence type="ECO:0000313" key="2">
    <source>
        <dbReference type="EMBL" id="GAO39071.1"/>
    </source>
</evidence>
<reference evidence="2 3" key="1">
    <citation type="submission" date="2015-04" db="EMBL/GenBank/DDBJ databases">
        <title>Whole genome shotgun sequence of Sphingomonas changbaiensis NBRC 104936.</title>
        <authorList>
            <person name="Katano-Makiyama Y."/>
            <person name="Hosoyama A."/>
            <person name="Hashimoto M."/>
            <person name="Noguchi M."/>
            <person name="Tsuchikane K."/>
            <person name="Ohji S."/>
            <person name="Yamazoe A."/>
            <person name="Ichikawa N."/>
            <person name="Kimura A."/>
            <person name="Fujita N."/>
        </authorList>
    </citation>
    <scope>NUCLEOTIDE SEQUENCE [LARGE SCALE GENOMIC DNA]</scope>
    <source>
        <strain evidence="2 3">NBRC 104936</strain>
    </source>
</reference>
<organism evidence="2 3">
    <name type="scientific">Sphingomonas changbaiensis NBRC 104936</name>
    <dbReference type="NCBI Taxonomy" id="1219043"/>
    <lineage>
        <taxon>Bacteria</taxon>
        <taxon>Pseudomonadati</taxon>
        <taxon>Pseudomonadota</taxon>
        <taxon>Alphaproteobacteria</taxon>
        <taxon>Sphingomonadales</taxon>
        <taxon>Sphingomonadaceae</taxon>
        <taxon>Sphingomonas</taxon>
    </lineage>
</organism>